<evidence type="ECO:0008006" key="3">
    <source>
        <dbReference type="Google" id="ProtNLM"/>
    </source>
</evidence>
<accession>A0ABP9CVL2</accession>
<dbReference type="Pfam" id="PF02482">
    <property type="entry name" value="Ribosomal_S30AE"/>
    <property type="match status" value="1"/>
</dbReference>
<organism evidence="1 2">
    <name type="scientific">Litoribaculum gwangyangense</name>
    <dbReference type="NCBI Taxonomy" id="1130722"/>
    <lineage>
        <taxon>Bacteria</taxon>
        <taxon>Pseudomonadati</taxon>
        <taxon>Bacteroidota</taxon>
        <taxon>Flavobacteriia</taxon>
        <taxon>Flavobacteriales</taxon>
        <taxon>Flavobacteriaceae</taxon>
        <taxon>Litoribaculum</taxon>
    </lineage>
</organism>
<proteinExistence type="predicted"/>
<name>A0ABP9CVL2_9FLAO</name>
<dbReference type="SUPFAM" id="SSF69754">
    <property type="entry name" value="Ribosome binding protein Y (YfiA homologue)"/>
    <property type="match status" value="1"/>
</dbReference>
<reference evidence="2" key="1">
    <citation type="journal article" date="2019" name="Int. J. Syst. Evol. Microbiol.">
        <title>The Global Catalogue of Microorganisms (GCM) 10K type strain sequencing project: providing services to taxonomists for standard genome sequencing and annotation.</title>
        <authorList>
            <consortium name="The Broad Institute Genomics Platform"/>
            <consortium name="The Broad Institute Genome Sequencing Center for Infectious Disease"/>
            <person name="Wu L."/>
            <person name="Ma J."/>
        </authorList>
    </citation>
    <scope>NUCLEOTIDE SEQUENCE [LARGE SCALE GENOMIC DNA]</scope>
    <source>
        <strain evidence="2">JCM 18325</strain>
    </source>
</reference>
<dbReference type="Proteomes" id="UP001501433">
    <property type="component" value="Unassembled WGS sequence"/>
</dbReference>
<protein>
    <recommendedName>
        <fullName evidence="3">Ribosome-associated translation inhibitor RaiA</fullName>
    </recommendedName>
</protein>
<dbReference type="EMBL" id="BAABJW010000005">
    <property type="protein sequence ID" value="GAA4818760.1"/>
    <property type="molecule type" value="Genomic_DNA"/>
</dbReference>
<evidence type="ECO:0000313" key="2">
    <source>
        <dbReference type="Proteomes" id="UP001501433"/>
    </source>
</evidence>
<dbReference type="Gene3D" id="3.30.160.100">
    <property type="entry name" value="Ribosome hibernation promotion factor-like"/>
    <property type="match status" value="1"/>
</dbReference>
<keyword evidence="2" id="KW-1185">Reference proteome</keyword>
<dbReference type="InterPro" id="IPR003489">
    <property type="entry name" value="RHF/RaiA"/>
</dbReference>
<gene>
    <name evidence="1" type="ORF">GCM10023330_29710</name>
</gene>
<sequence>MIMTVNFEYVGVDVSETLTAFTKEKLEKLFNRYEFLISATVHFKKEESQHDSGKICNIELSLPGPRIFATSNERNYEVAVKETINDLERQLKKRKQVYKTY</sequence>
<evidence type="ECO:0000313" key="1">
    <source>
        <dbReference type="EMBL" id="GAA4818760.1"/>
    </source>
</evidence>
<dbReference type="InterPro" id="IPR036567">
    <property type="entry name" value="RHF-like"/>
</dbReference>
<dbReference type="NCBIfam" id="TIGR00741">
    <property type="entry name" value="yfiA"/>
    <property type="match status" value="1"/>
</dbReference>
<comment type="caution">
    <text evidence="1">The sequence shown here is derived from an EMBL/GenBank/DDBJ whole genome shotgun (WGS) entry which is preliminary data.</text>
</comment>